<comment type="caution">
    <text evidence="2">The sequence shown here is derived from an EMBL/GenBank/DDBJ whole genome shotgun (WGS) entry which is preliminary data.</text>
</comment>
<evidence type="ECO:0000256" key="1">
    <source>
        <dbReference type="SAM" id="MobiDB-lite"/>
    </source>
</evidence>
<dbReference type="PANTHER" id="PTHR32094:SF5">
    <property type="entry name" value="FANCONI ANEMIA GROUP E PROTEIN"/>
    <property type="match status" value="1"/>
</dbReference>
<feature type="compositionally biased region" description="Basic and acidic residues" evidence="1">
    <location>
        <begin position="359"/>
        <end position="394"/>
    </location>
</feature>
<protein>
    <recommendedName>
        <fullName evidence="4">Fanconi Anaemia group E protein C-terminal domain-containing protein</fullName>
    </recommendedName>
</protein>
<keyword evidence="3" id="KW-1185">Reference proteome</keyword>
<dbReference type="Gene3D" id="1.25.40.480">
    <property type="match status" value="1"/>
</dbReference>
<dbReference type="PANTHER" id="PTHR32094">
    <property type="entry name" value="FANCONI ANEMIA GROUP E PROTEIN"/>
    <property type="match status" value="1"/>
</dbReference>
<sequence length="530" mass="57477">MGGWDMNGRKCEGERWRDDNVDDILLNSSWSTPVPLGAAPWGIAHTGMHQAFDPGKAEVFSASKAQICDIDDRSSNLHSHKGAAFHWDDDHDSLSRRLSLLLLEFDRVCDLPSGTCDVPFGTTPALEARDTLVSASPGCSDAVAMPPADPRRSPTVMSEALAAELVGVMSQCCARLQDDEGNGEDGEGRKDDVLRACVWIPCLPPPRNSRDVPPQGGFPLRQEHREERPSEQFFTMICRLMGRRDAPVGLVRQFCRHAVLPRLLRLQGAASRSLIDALARLASLRPSLVLTHVLVPLLCQPAGSLGSVQCEAVARVIKQGCFGMGEEGSGGFGGRRGVYLEKLLRGLCGWDLSLNLGDERGNGAQERKSPEVVEGEESRGLEGNEKEGRSEKRRGGGGLEHGRAMLYPVCEWTDVTLPVLTAVLGQRPTLSDETVLVVLERLRAALEGGGDLMHSFKLAALINALQSKYGPQMQLFPTVMRHIISICEEGEGRDGAKGGCSNSWSKNHKNGGGATLIRNTLRKVILSISE</sequence>
<accession>W7TB95</accession>
<dbReference type="OrthoDB" id="194858at2759"/>
<proteinExistence type="predicted"/>
<organism evidence="2 3">
    <name type="scientific">Nannochloropsis gaditana</name>
    <dbReference type="NCBI Taxonomy" id="72520"/>
    <lineage>
        <taxon>Eukaryota</taxon>
        <taxon>Sar</taxon>
        <taxon>Stramenopiles</taxon>
        <taxon>Ochrophyta</taxon>
        <taxon>Eustigmatophyceae</taxon>
        <taxon>Eustigmatales</taxon>
        <taxon>Monodopsidaceae</taxon>
        <taxon>Nannochloropsis</taxon>
    </lineage>
</organism>
<evidence type="ECO:0008006" key="4">
    <source>
        <dbReference type="Google" id="ProtNLM"/>
    </source>
</evidence>
<evidence type="ECO:0000313" key="3">
    <source>
        <dbReference type="Proteomes" id="UP000019335"/>
    </source>
</evidence>
<dbReference type="GO" id="GO:0036297">
    <property type="term" value="P:interstrand cross-link repair"/>
    <property type="evidence" value="ECO:0007669"/>
    <property type="project" value="InterPro"/>
</dbReference>
<dbReference type="GO" id="GO:0043240">
    <property type="term" value="C:Fanconi anaemia nuclear complex"/>
    <property type="evidence" value="ECO:0007669"/>
    <property type="project" value="InterPro"/>
</dbReference>
<dbReference type="Proteomes" id="UP000019335">
    <property type="component" value="Chromosome 14"/>
</dbReference>
<reference evidence="2 3" key="1">
    <citation type="journal article" date="2014" name="Mol. Plant">
        <title>Chromosome Scale Genome Assembly and Transcriptome Profiling of Nannochloropsis gaditana in Nitrogen Depletion.</title>
        <authorList>
            <person name="Corteggiani Carpinelli E."/>
            <person name="Telatin A."/>
            <person name="Vitulo N."/>
            <person name="Forcato C."/>
            <person name="D'Angelo M."/>
            <person name="Schiavon R."/>
            <person name="Vezzi A."/>
            <person name="Giacometti G.M."/>
            <person name="Morosinotto T."/>
            <person name="Valle G."/>
        </authorList>
    </citation>
    <scope>NUCLEOTIDE SEQUENCE [LARGE SCALE GENOMIC DNA]</scope>
    <source>
        <strain evidence="2 3">B-31</strain>
    </source>
</reference>
<dbReference type="InterPro" id="IPR039685">
    <property type="entry name" value="FANCE"/>
</dbReference>
<name>W7TB95_9STRA</name>
<dbReference type="EMBL" id="AZIL01001300">
    <property type="protein sequence ID" value="EWM24365.1"/>
    <property type="molecule type" value="Genomic_DNA"/>
</dbReference>
<dbReference type="AlphaFoldDB" id="W7TB95"/>
<feature type="region of interest" description="Disordered" evidence="1">
    <location>
        <begin position="359"/>
        <end position="397"/>
    </location>
</feature>
<evidence type="ECO:0000313" key="2">
    <source>
        <dbReference type="EMBL" id="EWM24365.1"/>
    </source>
</evidence>
<gene>
    <name evidence="2" type="ORF">Naga_100246g11</name>
</gene>